<evidence type="ECO:0000313" key="4">
    <source>
        <dbReference type="EMBL" id="MDT0441567.1"/>
    </source>
</evidence>
<dbReference type="SUPFAM" id="SSF52129">
    <property type="entry name" value="Caspase-like"/>
    <property type="match status" value="1"/>
</dbReference>
<feature type="domain" description="wHTH-Hsp90 Na associated" evidence="3">
    <location>
        <begin position="1189"/>
        <end position="1243"/>
    </location>
</feature>
<dbReference type="InterPro" id="IPR011600">
    <property type="entry name" value="Pept_C14_caspase"/>
</dbReference>
<dbReference type="PRINTS" id="PR00775">
    <property type="entry name" value="HEATSHOCK90"/>
</dbReference>
<feature type="domain" description="wHTH-Hsp90 Na associated" evidence="3">
    <location>
        <begin position="1076"/>
        <end position="1113"/>
    </location>
</feature>
<dbReference type="EMBL" id="JAVREV010000001">
    <property type="protein sequence ID" value="MDT0441567.1"/>
    <property type="molecule type" value="Genomic_DNA"/>
</dbReference>
<feature type="domain" description="wHTH-Hsp90 Na associated" evidence="3">
    <location>
        <begin position="1384"/>
        <end position="1432"/>
    </location>
</feature>
<feature type="domain" description="wHTH-Hsp90 Na associated" evidence="3">
    <location>
        <begin position="1126"/>
        <end position="1178"/>
    </location>
</feature>
<dbReference type="InterPro" id="IPR056507">
    <property type="entry name" value="wHTH-HSP90_Na-assoc"/>
</dbReference>
<dbReference type="InterPro" id="IPR052039">
    <property type="entry name" value="Caspase-related_regulators"/>
</dbReference>
<comment type="caution">
    <text evidence="4">The sequence shown here is derived from an EMBL/GenBank/DDBJ whole genome shotgun (WGS) entry which is preliminary data.</text>
</comment>
<keyword evidence="5" id="KW-1185">Reference proteome</keyword>
<name>A0ABU2RXU1_9ACTN</name>
<evidence type="ECO:0000259" key="3">
    <source>
        <dbReference type="Pfam" id="PF24410"/>
    </source>
</evidence>
<gene>
    <name evidence="4" type="ORF">RM779_02985</name>
</gene>
<evidence type="ECO:0000259" key="1">
    <source>
        <dbReference type="Pfam" id="PF00656"/>
    </source>
</evidence>
<dbReference type="SUPFAM" id="SSF55874">
    <property type="entry name" value="ATPase domain of HSP90 chaperone/DNA topoisomerase II/histidine kinase"/>
    <property type="match status" value="1"/>
</dbReference>
<accession>A0ABU2RXU1</accession>
<dbReference type="Gene3D" id="3.30.565.10">
    <property type="entry name" value="Histidine kinase-like ATPase, C-terminal domain"/>
    <property type="match status" value="1"/>
</dbReference>
<dbReference type="Gene3D" id="3.40.50.1460">
    <property type="match status" value="1"/>
</dbReference>
<sequence length="1510" mass="163789">MRTTPRTSFKALLIGVPAYRDEAIGDLPFVADDLAELADALRATGYDVDVHDVAETDRDSLDQAVEDVLQQAAEGQTVLIYLSGHGVNHDGIDYLVPRGARTRAHDFRSRCLPLDFSAHVSRSRAGDVVVFVDACREGITLQETSGGDVVGWSRMRVRRVGDRHYCHVYACSPGERARYAATAAGSFSLFSRALSAVVADEEGPGTLGSLKEALQDGLDALTAEHGFPRQRVGIRAETDIDACLVIPRLERAAAGTPGEHPWTALARTHPVWQQVDGGPGTAALREAAAAFVTRLAERSDADARLLAADPWRPAGFAERMTDRVGWLLTEVLNQEKLDLSPAEAALLTILPFLHAAHRDRTAVRSLGAAPEDLGRAGEPSEERAQYERFFEGRPRLVRRWHRADADAGGIAWWLFHQWLHRRPFDRDDPALRELTAGETAPAGSSPTESERRLIADVLNAETQAGLLRALRMSLKSAPDGPARQLAGASVLEQGVRERLLAALLTVAHRLAIDPTRLPEVVVDHLGIWYSVDLAELHRTLENARWDSHGRTRVLNGVCTHPAVELALRQQAAALDELLGSLDTRAGSEPQWRPLQDLPAHATADGVRAATAVSGGPVYESTDLRFRLADDRIQELLMGEQLYGDPDLAIRELYQNALDAARYRAARTAFLRHRGISPAPWSGRITFTQGEEDGRAYLECTDNGIGMGEQELCEVFSQAGMRFADLPEFLAEQAAWRAEGIHLHANSRFGIGVLSYFMIADDIRVTTCRLDREGHPGDRLQVDIAGPGALFRIRRLGRGHDAGTTVRLYLRSPERAPSCVRLLRRLLWLSEFTVTATDGAETQRWRPGVLSPAAPLDEHFPGSPGGGGEIRTLASARPQVWWCGRGGGILADGLWAGAPLFGAVVNLEGPHVPRLSVDRNQMLEHDRGHVGRLLREQIPALLAPGAGILDHEWASILALQDPRLADEVFARAVAAGFSPWTVGGQDVDAAAVGCFQGDATRFSRDQPLLQRVLFSVPFEHVPQWRALAWIKAGAFPGVTVTEPETVALARPSDTVLLSLRGRLGAEQLLADSRWIVPEWLPGDAPVPLGHILRAARDTGRTPADVADRLTHLGYSLPPRLPALDEIRDDDLPLLSRSANERQPWLTPAETVPPGHLMFVARETGRTPADIADRLTHLGHTLPAGPPLPVTPHPDDITLLSRNADMLDPWLDPAEPVPAGHLLYAARETGRTPADIADRLTHLGHTLPTGPPLPDTPHPEDATLLSIDLDAQSPWLDPAKPVPAGHVHAAADATGRTPEDVVARLAAYGYAVPPRQAGPDDLPLLSEDLDGAPRWWSPERPVPLGHILRAAEQTLRTPQETAARLVTLGHRVPAPQVMAEPPVHGDTHLLSVNADGRRPWLAAEEPVTPGHVLRAAQQTARTPAEVAARLVVLGHAIAEGTVLPDEVRPDDVRVLSADLDGQFPWLAAGKPVPAGHILRAAARTGRTPAEVAGRLAELGLPLPPGVRFGPAR</sequence>
<reference evidence="5" key="1">
    <citation type="submission" date="2023-07" db="EMBL/GenBank/DDBJ databases">
        <title>30 novel species of actinomycetes from the DSMZ collection.</title>
        <authorList>
            <person name="Nouioui I."/>
        </authorList>
    </citation>
    <scope>NUCLEOTIDE SEQUENCE [LARGE SCALE GENOMIC DNA]</scope>
    <source>
        <strain evidence="5">DSM 41886</strain>
    </source>
</reference>
<dbReference type="InterPro" id="IPR029030">
    <property type="entry name" value="Caspase-like_dom_sf"/>
</dbReference>
<organism evidence="4 5">
    <name type="scientific">Streptomyces johnsoniae</name>
    <dbReference type="NCBI Taxonomy" id="3075532"/>
    <lineage>
        <taxon>Bacteria</taxon>
        <taxon>Bacillati</taxon>
        <taxon>Actinomycetota</taxon>
        <taxon>Actinomycetes</taxon>
        <taxon>Kitasatosporales</taxon>
        <taxon>Streptomycetaceae</taxon>
        <taxon>Streptomyces</taxon>
    </lineage>
</organism>
<feature type="domain" description="iHD-CE" evidence="2">
    <location>
        <begin position="262"/>
        <end position="609"/>
    </location>
</feature>
<dbReference type="PANTHER" id="PTHR22576">
    <property type="entry name" value="MUCOSA ASSOCIATED LYMPHOID TISSUE LYMPHOMA TRANSLOCATION PROTEIN 1/PARACASPASE"/>
    <property type="match status" value="1"/>
</dbReference>
<protein>
    <submittedName>
        <fullName evidence="4">Caspase family protein</fullName>
    </submittedName>
</protein>
<dbReference type="InterPro" id="IPR036890">
    <property type="entry name" value="HATPase_C_sf"/>
</dbReference>
<feature type="domain" description="wHTH-Hsp90 Na associated" evidence="3">
    <location>
        <begin position="1254"/>
        <end position="1308"/>
    </location>
</feature>
<feature type="domain" description="Peptidase C14 caspase" evidence="1">
    <location>
        <begin position="10"/>
        <end position="202"/>
    </location>
</feature>
<feature type="domain" description="wHTH-Hsp90 Na associated" evidence="3">
    <location>
        <begin position="1316"/>
        <end position="1367"/>
    </location>
</feature>
<proteinExistence type="predicted"/>
<dbReference type="PANTHER" id="PTHR22576:SF37">
    <property type="entry name" value="MUCOSA-ASSOCIATED LYMPHOID TISSUE LYMPHOMA TRANSLOCATION PROTEIN 1"/>
    <property type="match status" value="1"/>
</dbReference>
<evidence type="ECO:0000259" key="2">
    <source>
        <dbReference type="Pfam" id="PF24401"/>
    </source>
</evidence>
<dbReference type="Proteomes" id="UP001183615">
    <property type="component" value="Unassembled WGS sequence"/>
</dbReference>
<dbReference type="RefSeq" id="WP_311615429.1">
    <property type="nucleotide sequence ID" value="NZ_JAVREV010000001.1"/>
</dbReference>
<dbReference type="InterPro" id="IPR056506">
    <property type="entry name" value="iHD-CE"/>
</dbReference>
<dbReference type="Pfam" id="PF24401">
    <property type="entry name" value="iHD-CE"/>
    <property type="match status" value="1"/>
</dbReference>
<feature type="domain" description="wHTH-Hsp90 Na associated" evidence="3">
    <location>
        <begin position="1445"/>
        <end position="1498"/>
    </location>
</feature>
<dbReference type="Pfam" id="PF24410">
    <property type="entry name" value="wHTH-HSP90_Na-assoc"/>
    <property type="match status" value="7"/>
</dbReference>
<dbReference type="InterPro" id="IPR020575">
    <property type="entry name" value="Hsp90_N"/>
</dbReference>
<dbReference type="Pfam" id="PF00656">
    <property type="entry name" value="Peptidase_C14"/>
    <property type="match status" value="1"/>
</dbReference>
<evidence type="ECO:0000313" key="5">
    <source>
        <dbReference type="Proteomes" id="UP001183615"/>
    </source>
</evidence>